<proteinExistence type="predicted"/>
<dbReference type="EMBL" id="CAJVPP010003731">
    <property type="protein sequence ID" value="CAG8635884.1"/>
    <property type="molecule type" value="Genomic_DNA"/>
</dbReference>
<feature type="signal peptide" evidence="2">
    <location>
        <begin position="1"/>
        <end position="20"/>
    </location>
</feature>
<organism evidence="4 5">
    <name type="scientific">Funneliformis mosseae</name>
    <name type="common">Endomycorrhizal fungus</name>
    <name type="synonym">Glomus mosseae</name>
    <dbReference type="NCBI Taxonomy" id="27381"/>
    <lineage>
        <taxon>Eukaryota</taxon>
        <taxon>Fungi</taxon>
        <taxon>Fungi incertae sedis</taxon>
        <taxon>Mucoromycota</taxon>
        <taxon>Glomeromycotina</taxon>
        <taxon>Glomeromycetes</taxon>
        <taxon>Glomerales</taxon>
        <taxon>Glomeraceae</taxon>
        <taxon>Funneliformis</taxon>
    </lineage>
</organism>
<dbReference type="Pfam" id="PF02298">
    <property type="entry name" value="Cu_bind_like"/>
    <property type="match status" value="1"/>
</dbReference>
<feature type="region of interest" description="Disordered" evidence="1">
    <location>
        <begin position="126"/>
        <end position="150"/>
    </location>
</feature>
<evidence type="ECO:0000259" key="3">
    <source>
        <dbReference type="Pfam" id="PF02298"/>
    </source>
</evidence>
<comment type="caution">
    <text evidence="4">The sequence shown here is derived from an EMBL/GenBank/DDBJ whole genome shotgun (WGS) entry which is preliminary data.</text>
</comment>
<evidence type="ECO:0000256" key="1">
    <source>
        <dbReference type="SAM" id="MobiDB-lite"/>
    </source>
</evidence>
<feature type="non-terminal residue" evidence="4">
    <location>
        <position position="150"/>
    </location>
</feature>
<dbReference type="Proteomes" id="UP000789375">
    <property type="component" value="Unassembled WGS sequence"/>
</dbReference>
<reference evidence="4" key="1">
    <citation type="submission" date="2021-06" db="EMBL/GenBank/DDBJ databases">
        <authorList>
            <person name="Kallberg Y."/>
            <person name="Tangrot J."/>
            <person name="Rosling A."/>
        </authorList>
    </citation>
    <scope>NUCLEOTIDE SEQUENCE</scope>
    <source>
        <strain evidence="4">87-6 pot B 2015</strain>
    </source>
</reference>
<feature type="domain" description="Phytocyanin" evidence="3">
    <location>
        <begin position="44"/>
        <end position="114"/>
    </location>
</feature>
<dbReference type="PANTHER" id="PTHR34883:SF15">
    <property type="entry name" value="EXTRACELLULAR SERINE-RICH PROTEIN"/>
    <property type="match status" value="1"/>
</dbReference>
<dbReference type="InterPro" id="IPR052953">
    <property type="entry name" value="Ser-rich/MCO-related"/>
</dbReference>
<feature type="chain" id="PRO_5040342170" evidence="2">
    <location>
        <begin position="21"/>
        <end position="150"/>
    </location>
</feature>
<feature type="compositionally biased region" description="Pro residues" evidence="1">
    <location>
        <begin position="135"/>
        <end position="144"/>
    </location>
</feature>
<gene>
    <name evidence="4" type="ORF">FMOSSE_LOCUS10732</name>
</gene>
<keyword evidence="5" id="KW-1185">Reference proteome</keyword>
<dbReference type="InterPro" id="IPR003245">
    <property type="entry name" value="Phytocyanin_dom"/>
</dbReference>
<protein>
    <submittedName>
        <fullName evidence="4">13915_t:CDS:1</fullName>
    </submittedName>
</protein>
<evidence type="ECO:0000256" key="2">
    <source>
        <dbReference type="SAM" id="SignalP"/>
    </source>
</evidence>
<sequence length="150" mass="16012">MNKAPTIFLILFGLIALSKAAEHVVNVGTKEGRNLFEPDTVNAAMGDTVRFVWVSGKHNIIESDAKGACSAAKTPNAFITEAYEAPKEWVLDIKDASGKKWFYCGVAQHCANGMVGTILISNPTVPKILDDGPSETPPKTPTGPSPKTKT</sequence>
<dbReference type="PANTHER" id="PTHR34883">
    <property type="entry name" value="SERINE-RICH PROTEIN, PUTATIVE-RELATED-RELATED"/>
    <property type="match status" value="1"/>
</dbReference>
<dbReference type="SUPFAM" id="SSF49503">
    <property type="entry name" value="Cupredoxins"/>
    <property type="match status" value="1"/>
</dbReference>
<dbReference type="Gene3D" id="2.60.40.420">
    <property type="entry name" value="Cupredoxins - blue copper proteins"/>
    <property type="match status" value="1"/>
</dbReference>
<evidence type="ECO:0000313" key="4">
    <source>
        <dbReference type="EMBL" id="CAG8635884.1"/>
    </source>
</evidence>
<evidence type="ECO:0000313" key="5">
    <source>
        <dbReference type="Proteomes" id="UP000789375"/>
    </source>
</evidence>
<keyword evidence="2" id="KW-0732">Signal</keyword>
<dbReference type="GO" id="GO:0009055">
    <property type="term" value="F:electron transfer activity"/>
    <property type="evidence" value="ECO:0007669"/>
    <property type="project" value="InterPro"/>
</dbReference>
<accession>A0A9N9GZ99</accession>
<dbReference type="InterPro" id="IPR008972">
    <property type="entry name" value="Cupredoxin"/>
</dbReference>
<dbReference type="CDD" id="cd00920">
    <property type="entry name" value="Cupredoxin"/>
    <property type="match status" value="1"/>
</dbReference>
<dbReference type="AlphaFoldDB" id="A0A9N9GZ99"/>
<name>A0A9N9GZ99_FUNMO</name>